<evidence type="ECO:0000259" key="2">
    <source>
        <dbReference type="Pfam" id="PF16095"/>
    </source>
</evidence>
<dbReference type="InterPro" id="IPR032171">
    <property type="entry name" value="COR-A"/>
</dbReference>
<evidence type="ECO:0000256" key="1">
    <source>
        <dbReference type="ARBA" id="ARBA00022737"/>
    </source>
</evidence>
<protein>
    <recommendedName>
        <fullName evidence="2">COR domain-containing protein</fullName>
    </recommendedName>
</protein>
<dbReference type="Proteomes" id="UP001186944">
    <property type="component" value="Unassembled WGS sequence"/>
</dbReference>
<accession>A0AA89C8B6</accession>
<sequence length="327" mass="37592">MSDATRNVIRDAILDEGKKYKEFGEPVPSSWIALQEKLIELKRDNKIIVQLEEIKKINSQMNIPLSNGELKVFLKVLHNMGYALYFDLSTLGDKVILDPKLVIDSMRSFITCERFILQPWKKRQFNQMRRCGRIKISHVHGMLKEKCESNISEHSEHLLGIMEQLDLVCQPMSYNKGSKVSPDFYLVPCMMSADMPLSPLELNRESGLIITFSSERTLPPAIFNRLVCSCLSLWEIFDHHFYNGLVVLKSGKFHLMEMKREIKQIVVTLAHTESTKRPDAEWCLAIKLFLTATIEKILAVYSTTLGSPIICNSELDYLLRHVKTKVS</sequence>
<comment type="caution">
    <text evidence="3">The sequence shown here is derived from an EMBL/GenBank/DDBJ whole genome shotgun (WGS) entry which is preliminary data.</text>
</comment>
<name>A0AA89C8B6_PINIB</name>
<dbReference type="InterPro" id="IPR036388">
    <property type="entry name" value="WH-like_DNA-bd_sf"/>
</dbReference>
<dbReference type="EMBL" id="VSWD01000004">
    <property type="protein sequence ID" value="KAK3105216.1"/>
    <property type="molecule type" value="Genomic_DNA"/>
</dbReference>
<evidence type="ECO:0000313" key="4">
    <source>
        <dbReference type="Proteomes" id="UP001186944"/>
    </source>
</evidence>
<evidence type="ECO:0000313" key="3">
    <source>
        <dbReference type="EMBL" id="KAK3105216.1"/>
    </source>
</evidence>
<reference evidence="3" key="1">
    <citation type="submission" date="2019-08" db="EMBL/GenBank/DDBJ databases">
        <title>The improved chromosome-level genome for the pearl oyster Pinctada fucata martensii using PacBio sequencing and Hi-C.</title>
        <authorList>
            <person name="Zheng Z."/>
        </authorList>
    </citation>
    <scope>NUCLEOTIDE SEQUENCE</scope>
    <source>
        <strain evidence="3">ZZ-2019</strain>
        <tissue evidence="3">Adductor muscle</tissue>
    </source>
</reference>
<dbReference type="Pfam" id="PF16095">
    <property type="entry name" value="COR-A"/>
    <property type="match status" value="1"/>
</dbReference>
<gene>
    <name evidence="3" type="ORF">FSP39_019990</name>
</gene>
<dbReference type="AlphaFoldDB" id="A0AA89C8B6"/>
<feature type="domain" description="COR" evidence="2">
    <location>
        <begin position="28"/>
        <end position="188"/>
    </location>
</feature>
<keyword evidence="4" id="KW-1185">Reference proteome</keyword>
<proteinExistence type="predicted"/>
<dbReference type="Gene3D" id="1.10.10.10">
    <property type="entry name" value="Winged helix-like DNA-binding domain superfamily/Winged helix DNA-binding domain"/>
    <property type="match status" value="1"/>
</dbReference>
<keyword evidence="1" id="KW-0677">Repeat</keyword>
<organism evidence="3 4">
    <name type="scientific">Pinctada imbricata</name>
    <name type="common">Atlantic pearl-oyster</name>
    <name type="synonym">Pinctada martensii</name>
    <dbReference type="NCBI Taxonomy" id="66713"/>
    <lineage>
        <taxon>Eukaryota</taxon>
        <taxon>Metazoa</taxon>
        <taxon>Spiralia</taxon>
        <taxon>Lophotrochozoa</taxon>
        <taxon>Mollusca</taxon>
        <taxon>Bivalvia</taxon>
        <taxon>Autobranchia</taxon>
        <taxon>Pteriomorphia</taxon>
        <taxon>Pterioida</taxon>
        <taxon>Pterioidea</taxon>
        <taxon>Pteriidae</taxon>
        <taxon>Pinctada</taxon>
    </lineage>
</organism>